<name>A0A0E3PFT3_9EURY</name>
<dbReference type="GeneID" id="41606700"/>
<sequence>MNSFDQPKYTYEEIRNAAIDILAERTGINASHYEGLKHGVGEVLIYEKTGKYPDQYYDNLMSGRNGDIFLEVFWDLFRQGIITLGLNDLKGNREFPWFRVSTHGKRILENQAVYFYHDVSSYEAIIKQQVPSIDDVTLSYLKEAIQSFYSGCYLSSSVMLGVASEHTFLKLLDKIEKNETYKSKFKKAFDERNISKKFEAFKNRLKQEMGNNNIALPDEIKENLDTNLDGIMNTIRNFRNDSGHPSGNIISREQCYVNLNLFIPYCKKAYQLIDFF</sequence>
<dbReference type="AlphaFoldDB" id="A0A0E3PFT3"/>
<gene>
    <name evidence="1" type="ORF">MSSIH_2567</name>
</gene>
<dbReference type="Proteomes" id="UP000033092">
    <property type="component" value="Chromosome"/>
</dbReference>
<dbReference type="PATRIC" id="fig|1434119.4.peg.3370"/>
<evidence type="ECO:0000313" key="2">
    <source>
        <dbReference type="Proteomes" id="UP000033092"/>
    </source>
</evidence>
<dbReference type="KEGG" id="msz:MSSIH_2567"/>
<proteinExistence type="predicted"/>
<accession>A0A0E3PFT3</accession>
<reference evidence="1 2" key="1">
    <citation type="submission" date="2014-07" db="EMBL/GenBank/DDBJ databases">
        <title>Methanogenic archaea and the global carbon cycle.</title>
        <authorList>
            <person name="Henriksen J.R."/>
            <person name="Luke J."/>
            <person name="Reinhart S."/>
            <person name="Benedict M.N."/>
            <person name="Youngblut N.D."/>
            <person name="Metcalf M.E."/>
            <person name="Whitaker R.J."/>
            <person name="Metcalf W.W."/>
        </authorList>
    </citation>
    <scope>NUCLEOTIDE SEQUENCE [LARGE SCALE GENOMIC DNA]</scope>
    <source>
        <strain evidence="1 2">HI350</strain>
    </source>
</reference>
<organism evidence="1 2">
    <name type="scientific">Methanosarcina siciliae HI350</name>
    <dbReference type="NCBI Taxonomy" id="1434119"/>
    <lineage>
        <taxon>Archaea</taxon>
        <taxon>Methanobacteriati</taxon>
        <taxon>Methanobacteriota</taxon>
        <taxon>Stenosarchaea group</taxon>
        <taxon>Methanomicrobia</taxon>
        <taxon>Methanosarcinales</taxon>
        <taxon>Methanosarcinaceae</taxon>
        <taxon>Methanosarcina</taxon>
    </lineage>
</organism>
<protein>
    <submittedName>
        <fullName evidence="1">Uncharacterized protein</fullName>
    </submittedName>
</protein>
<dbReference type="EMBL" id="CP009507">
    <property type="protein sequence ID" value="AKB33257.1"/>
    <property type="molecule type" value="Genomic_DNA"/>
</dbReference>
<dbReference type="HOGENOM" id="CLU_986701_0_0_2"/>
<evidence type="ECO:0000313" key="1">
    <source>
        <dbReference type="EMBL" id="AKB33257.1"/>
    </source>
</evidence>
<dbReference type="RefSeq" id="WP_148705652.1">
    <property type="nucleotide sequence ID" value="NZ_CP009507.1"/>
</dbReference>